<feature type="region of interest" description="Disordered" evidence="8">
    <location>
        <begin position="142"/>
        <end position="191"/>
    </location>
</feature>
<evidence type="ECO:0000313" key="10">
    <source>
        <dbReference type="EnsemblMetazoa" id="XP_020903854.2"/>
    </source>
</evidence>
<feature type="compositionally biased region" description="Basic and acidic residues" evidence="8">
    <location>
        <begin position="150"/>
        <end position="181"/>
    </location>
</feature>
<keyword evidence="4" id="KW-0805">Transcription regulation</keyword>
<comment type="similarity">
    <text evidence="2">Belongs to the bZIP family. Maf subfamily.</text>
</comment>
<keyword evidence="5" id="KW-0238">DNA-binding</keyword>
<evidence type="ECO:0000259" key="9">
    <source>
        <dbReference type="PROSITE" id="PS50217"/>
    </source>
</evidence>
<evidence type="ECO:0000313" key="11">
    <source>
        <dbReference type="Proteomes" id="UP000887567"/>
    </source>
</evidence>
<dbReference type="SUPFAM" id="SSF57959">
    <property type="entry name" value="Leucine zipper domain"/>
    <property type="match status" value="1"/>
</dbReference>
<evidence type="ECO:0000256" key="8">
    <source>
        <dbReference type="SAM" id="MobiDB-lite"/>
    </source>
</evidence>
<comment type="subcellular location">
    <subcellularLocation>
        <location evidence="1">Nucleus</location>
    </subcellularLocation>
</comment>
<feature type="region of interest" description="Disordered" evidence="8">
    <location>
        <begin position="1"/>
        <end position="32"/>
    </location>
</feature>
<dbReference type="GO" id="GO:0005634">
    <property type="term" value="C:nucleus"/>
    <property type="evidence" value="ECO:0007669"/>
    <property type="project" value="UniProtKB-SubCell"/>
</dbReference>
<protein>
    <recommendedName>
        <fullName evidence="9">BZIP domain-containing protein</fullName>
    </recommendedName>
</protein>
<feature type="compositionally biased region" description="Acidic residues" evidence="8">
    <location>
        <begin position="182"/>
        <end position="191"/>
    </location>
</feature>
<evidence type="ECO:0000256" key="4">
    <source>
        <dbReference type="ARBA" id="ARBA00023015"/>
    </source>
</evidence>
<dbReference type="PANTHER" id="PTHR10129:SF50">
    <property type="entry name" value="BZIP DOMAIN-CONTAINING PROTEIN"/>
    <property type="match status" value="1"/>
</dbReference>
<feature type="domain" description="BZIP" evidence="9">
    <location>
        <begin position="55"/>
        <end position="118"/>
    </location>
</feature>
<dbReference type="GeneID" id="110242241"/>
<dbReference type="SUPFAM" id="SSF47454">
    <property type="entry name" value="A DNA-binding domain in eukaryotic transcription factors"/>
    <property type="match status" value="1"/>
</dbReference>
<dbReference type="InterPro" id="IPR046347">
    <property type="entry name" value="bZIP_sf"/>
</dbReference>
<dbReference type="OMA" id="NEMESAK"/>
<proteinExistence type="inferred from homology"/>
<dbReference type="EnsemblMetazoa" id="XM_021048195.2">
    <property type="protein sequence ID" value="XP_020903854.2"/>
    <property type="gene ID" value="LOC110242241"/>
</dbReference>
<dbReference type="PROSITE" id="PS50217">
    <property type="entry name" value="BZIP"/>
    <property type="match status" value="1"/>
</dbReference>
<dbReference type="RefSeq" id="XP_020903854.2">
    <property type="nucleotide sequence ID" value="XM_021048195.2"/>
</dbReference>
<dbReference type="KEGG" id="epa:110242241"/>
<keyword evidence="11" id="KW-1185">Reference proteome</keyword>
<evidence type="ECO:0000256" key="3">
    <source>
        <dbReference type="ARBA" id="ARBA00022491"/>
    </source>
</evidence>
<feature type="region of interest" description="Disordered" evidence="8">
    <location>
        <begin position="65"/>
        <end position="85"/>
    </location>
</feature>
<keyword evidence="6" id="KW-0804">Transcription</keyword>
<dbReference type="InterPro" id="IPR008917">
    <property type="entry name" value="TF_DNA-bd_sf"/>
</dbReference>
<dbReference type="InterPro" id="IPR024874">
    <property type="entry name" value="Transcription_factor_Maf_fam"/>
</dbReference>
<name>A0A913XFA9_EXADI</name>
<dbReference type="Gene3D" id="1.20.5.170">
    <property type="match status" value="1"/>
</dbReference>
<dbReference type="SMART" id="SM00338">
    <property type="entry name" value="BRLZ"/>
    <property type="match status" value="1"/>
</dbReference>
<evidence type="ECO:0000256" key="5">
    <source>
        <dbReference type="ARBA" id="ARBA00023125"/>
    </source>
</evidence>
<sequence>MADEDKGTLGVKRQKKGDEGKSLKAEDLNDDVLSSLPVKELNHLLRGLPDDEVYRLKQRRRTLKNRGYAQNSRTKRVRQREDLEDERQQLKNELYSICKENEDLRRERDEARRKYDSLQKLLTNRTKQIGLQNTTSTELDDPIDVVGIEEAERPARIKREKATDNHQNEMESAKQDRHNQDTSEEGSDESR</sequence>
<dbReference type="GO" id="GO:0000978">
    <property type="term" value="F:RNA polymerase II cis-regulatory region sequence-specific DNA binding"/>
    <property type="evidence" value="ECO:0007669"/>
    <property type="project" value="TreeGrafter"/>
</dbReference>
<evidence type="ECO:0000256" key="2">
    <source>
        <dbReference type="ARBA" id="ARBA00008500"/>
    </source>
</evidence>
<dbReference type="InterPro" id="IPR004826">
    <property type="entry name" value="bZIP_Maf"/>
</dbReference>
<dbReference type="FunFam" id="1.20.5.170:FF:000011">
    <property type="entry name" value="Transcription factor MafG, putative"/>
    <property type="match status" value="1"/>
</dbReference>
<organism evidence="10 11">
    <name type="scientific">Exaiptasia diaphana</name>
    <name type="common">Tropical sea anemone</name>
    <name type="synonym">Aiptasia pulchella</name>
    <dbReference type="NCBI Taxonomy" id="2652724"/>
    <lineage>
        <taxon>Eukaryota</taxon>
        <taxon>Metazoa</taxon>
        <taxon>Cnidaria</taxon>
        <taxon>Anthozoa</taxon>
        <taxon>Hexacorallia</taxon>
        <taxon>Actiniaria</taxon>
        <taxon>Aiptasiidae</taxon>
        <taxon>Exaiptasia</taxon>
    </lineage>
</organism>
<dbReference type="Pfam" id="PF03131">
    <property type="entry name" value="bZIP_Maf"/>
    <property type="match status" value="1"/>
</dbReference>
<dbReference type="Proteomes" id="UP000887567">
    <property type="component" value="Unplaced"/>
</dbReference>
<evidence type="ECO:0000256" key="6">
    <source>
        <dbReference type="ARBA" id="ARBA00023163"/>
    </source>
</evidence>
<dbReference type="InterPro" id="IPR004827">
    <property type="entry name" value="bZIP"/>
</dbReference>
<evidence type="ECO:0000256" key="1">
    <source>
        <dbReference type="ARBA" id="ARBA00004123"/>
    </source>
</evidence>
<evidence type="ECO:0000256" key="7">
    <source>
        <dbReference type="ARBA" id="ARBA00023242"/>
    </source>
</evidence>
<accession>A0A913XFA9</accession>
<keyword evidence="3" id="KW-0678">Repressor</keyword>
<dbReference type="OrthoDB" id="5974330at2759"/>
<dbReference type="PANTHER" id="PTHR10129">
    <property type="entry name" value="TRANSCRIPTION FACTOR MAF"/>
    <property type="match status" value="1"/>
</dbReference>
<feature type="compositionally biased region" description="Basic and acidic residues" evidence="8">
    <location>
        <begin position="16"/>
        <end position="27"/>
    </location>
</feature>
<keyword evidence="7" id="KW-0539">Nucleus</keyword>
<dbReference type="AlphaFoldDB" id="A0A913XFA9"/>
<reference evidence="10" key="1">
    <citation type="submission" date="2022-11" db="UniProtKB">
        <authorList>
            <consortium name="EnsemblMetazoa"/>
        </authorList>
    </citation>
    <scope>IDENTIFICATION</scope>
</reference>
<dbReference type="GO" id="GO:0000981">
    <property type="term" value="F:DNA-binding transcription factor activity, RNA polymerase II-specific"/>
    <property type="evidence" value="ECO:0007669"/>
    <property type="project" value="TreeGrafter"/>
</dbReference>